<evidence type="ECO:0000313" key="2">
    <source>
        <dbReference type="Proteomes" id="UP000748531"/>
    </source>
</evidence>
<dbReference type="Proteomes" id="UP000748531">
    <property type="component" value="Unassembled WGS sequence"/>
</dbReference>
<reference evidence="1" key="1">
    <citation type="submission" date="2019-05" db="EMBL/GenBank/DDBJ databases">
        <title>Annotation for the trematode Paragonimus heterotremus.</title>
        <authorList>
            <person name="Choi Y.-J."/>
        </authorList>
    </citation>
    <scope>NUCLEOTIDE SEQUENCE</scope>
    <source>
        <strain evidence="1">LC</strain>
    </source>
</reference>
<keyword evidence="2" id="KW-1185">Reference proteome</keyword>
<dbReference type="EMBL" id="LUCH01011802">
    <property type="protein sequence ID" value="KAF5395552.1"/>
    <property type="molecule type" value="Genomic_DNA"/>
</dbReference>
<protein>
    <submittedName>
        <fullName evidence="1">Uncharacterized protein</fullName>
    </submittedName>
</protein>
<sequence>VKRIPPFDIVRVLAWRSWRSTIGANTTLRFYTRGCRLPKSSVNVSNTDRQSSRRLRERSNQSDDGIFGYVIHCHQALVVFSHCFFVMFDGASYERPFEE</sequence>
<feature type="non-terminal residue" evidence="1">
    <location>
        <position position="99"/>
    </location>
</feature>
<accession>A0A8J4SKS1</accession>
<gene>
    <name evidence="1" type="ORF">PHET_11965</name>
</gene>
<evidence type="ECO:0000313" key="1">
    <source>
        <dbReference type="EMBL" id="KAF5395552.1"/>
    </source>
</evidence>
<dbReference type="AlphaFoldDB" id="A0A8J4SKS1"/>
<organism evidence="1 2">
    <name type="scientific">Paragonimus heterotremus</name>
    <dbReference type="NCBI Taxonomy" id="100268"/>
    <lineage>
        <taxon>Eukaryota</taxon>
        <taxon>Metazoa</taxon>
        <taxon>Spiralia</taxon>
        <taxon>Lophotrochozoa</taxon>
        <taxon>Platyhelminthes</taxon>
        <taxon>Trematoda</taxon>
        <taxon>Digenea</taxon>
        <taxon>Plagiorchiida</taxon>
        <taxon>Troglotremata</taxon>
        <taxon>Troglotrematidae</taxon>
        <taxon>Paragonimus</taxon>
    </lineage>
</organism>
<name>A0A8J4SKS1_9TREM</name>
<proteinExistence type="predicted"/>
<comment type="caution">
    <text evidence="1">The sequence shown here is derived from an EMBL/GenBank/DDBJ whole genome shotgun (WGS) entry which is preliminary data.</text>
</comment>